<dbReference type="Gene3D" id="3.30.300.30">
    <property type="match status" value="1"/>
</dbReference>
<feature type="transmembrane region" description="Helical" evidence="3">
    <location>
        <begin position="63"/>
        <end position="82"/>
    </location>
</feature>
<keyword evidence="3" id="KW-0472">Membrane</keyword>
<dbReference type="PROSITE" id="PS00455">
    <property type="entry name" value="AMP_BINDING"/>
    <property type="match status" value="1"/>
</dbReference>
<reference evidence="6" key="1">
    <citation type="submission" date="2024-07" db="EMBL/GenBank/DDBJ databases">
        <title>Identification and characteristics of an arsenic-resistant bacterial isolate, which belongs to a novel species.</title>
        <authorList>
            <person name="Juszczyk A."/>
            <person name="Kowalczyk A."/>
            <person name="Was K."/>
            <person name="Kosowicz W."/>
            <person name="Budzyn A."/>
            <person name="Latowski D."/>
        </authorList>
    </citation>
    <scope>NUCLEOTIDE SEQUENCE</scope>
    <source>
        <strain evidence="6">As8PL</strain>
    </source>
</reference>
<proteinExistence type="inferred from homology"/>
<dbReference type="InterPro" id="IPR042099">
    <property type="entry name" value="ANL_N_sf"/>
</dbReference>
<dbReference type="EMBL" id="CP162551">
    <property type="protein sequence ID" value="XDI37622.1"/>
    <property type="molecule type" value="Genomic_DNA"/>
</dbReference>
<evidence type="ECO:0000256" key="2">
    <source>
        <dbReference type="ARBA" id="ARBA00022598"/>
    </source>
</evidence>
<protein>
    <submittedName>
        <fullName evidence="6">AMP-binding protein</fullName>
    </submittedName>
</protein>
<evidence type="ECO:0000259" key="5">
    <source>
        <dbReference type="Pfam" id="PF13193"/>
    </source>
</evidence>
<evidence type="ECO:0000259" key="4">
    <source>
        <dbReference type="Pfam" id="PF00501"/>
    </source>
</evidence>
<dbReference type="InterPro" id="IPR020845">
    <property type="entry name" value="AMP-binding_CS"/>
</dbReference>
<name>A0AB39BUW2_9BACI</name>
<dbReference type="Pfam" id="PF00501">
    <property type="entry name" value="AMP-binding"/>
    <property type="match status" value="1"/>
</dbReference>
<dbReference type="PANTHER" id="PTHR43201:SF5">
    <property type="entry name" value="MEDIUM-CHAIN ACYL-COA LIGASE ACSF2, MITOCHONDRIAL"/>
    <property type="match status" value="1"/>
</dbReference>
<dbReference type="PANTHER" id="PTHR43201">
    <property type="entry name" value="ACYL-COA SYNTHETASE"/>
    <property type="match status" value="1"/>
</dbReference>
<gene>
    <name evidence="6" type="ORF">AB3N04_04705</name>
</gene>
<accession>A0AB39BUW2</accession>
<organism evidence="6">
    <name type="scientific">Alkalihalophilus sp. As8PL</name>
    <dbReference type="NCBI Taxonomy" id="3237103"/>
    <lineage>
        <taxon>Bacteria</taxon>
        <taxon>Bacillati</taxon>
        <taxon>Bacillota</taxon>
        <taxon>Bacilli</taxon>
        <taxon>Bacillales</taxon>
        <taxon>Bacillaceae</taxon>
        <taxon>Alkalihalophilus</taxon>
    </lineage>
</organism>
<evidence type="ECO:0000256" key="3">
    <source>
        <dbReference type="SAM" id="Phobius"/>
    </source>
</evidence>
<feature type="domain" description="AMP-binding enzyme C-terminal" evidence="5">
    <location>
        <begin position="397"/>
        <end position="472"/>
    </location>
</feature>
<dbReference type="GO" id="GO:0031956">
    <property type="term" value="F:medium-chain fatty acid-CoA ligase activity"/>
    <property type="evidence" value="ECO:0007669"/>
    <property type="project" value="TreeGrafter"/>
</dbReference>
<dbReference type="RefSeq" id="WP_368504952.1">
    <property type="nucleotide sequence ID" value="NZ_CP162551.1"/>
</dbReference>
<sequence>MIIGDTIKHTAATFPEKIAIHCDGADLSYQDFQQLILTIQQNVLFKLENPIKKRIAMHVQNDATFLATFLALTGIGAIAIPLDPKWSDLEVDHILNDCKPDLIIRNDIREFSATYPTAYLEDLIKHSHITVNIPVVGEDSLFYIGYTSGTTGKPKGYLRTHNSWYESFNGSNQVFNLSASEVISSPGPLVHSHFLYAAIHALHIGATLHITKKFQARMVYEQLCTSNITTLYLVPTMFQALTEQFEELQQTLSLNRVISAGAKWQPHLKKRAATIMPNADVFEFYGASELSFVSVLDPEANEVNPESVGRPFPGVEVSIKKGDQTEALPNEIGRLYVRSPHLFSGYLNQPEATKEVFYNGWATVGDIGYVDEEGFITLVGRDKNKLITGGLNVYPEEVEQVLSSLDEIHEVIVIGLPDDYWGEKLVAILSWRTSKQLTEEQLKQHCKTHLATYKCPRQFIGVPSFPYTSSGKIARRLVMEQFQQRETQRM</sequence>
<dbReference type="SUPFAM" id="SSF56801">
    <property type="entry name" value="Acetyl-CoA synthetase-like"/>
    <property type="match status" value="1"/>
</dbReference>
<dbReference type="Gene3D" id="3.40.50.12780">
    <property type="entry name" value="N-terminal domain of ligase-like"/>
    <property type="match status" value="1"/>
</dbReference>
<keyword evidence="3" id="KW-1133">Transmembrane helix</keyword>
<evidence type="ECO:0000313" key="6">
    <source>
        <dbReference type="EMBL" id="XDI37622.1"/>
    </source>
</evidence>
<dbReference type="GO" id="GO:0006631">
    <property type="term" value="P:fatty acid metabolic process"/>
    <property type="evidence" value="ECO:0007669"/>
    <property type="project" value="TreeGrafter"/>
</dbReference>
<dbReference type="InterPro" id="IPR025110">
    <property type="entry name" value="AMP-bd_C"/>
</dbReference>
<dbReference type="AlphaFoldDB" id="A0AB39BUW2"/>
<dbReference type="Pfam" id="PF13193">
    <property type="entry name" value="AMP-binding_C"/>
    <property type="match status" value="1"/>
</dbReference>
<comment type="similarity">
    <text evidence="1">Belongs to the ATP-dependent AMP-binding enzyme family.</text>
</comment>
<dbReference type="InterPro" id="IPR045851">
    <property type="entry name" value="AMP-bd_C_sf"/>
</dbReference>
<keyword evidence="2" id="KW-0436">Ligase</keyword>
<keyword evidence="3" id="KW-0812">Transmembrane</keyword>
<evidence type="ECO:0000256" key="1">
    <source>
        <dbReference type="ARBA" id="ARBA00006432"/>
    </source>
</evidence>
<feature type="domain" description="AMP-dependent synthetase/ligase" evidence="4">
    <location>
        <begin position="8"/>
        <end position="347"/>
    </location>
</feature>
<dbReference type="InterPro" id="IPR000873">
    <property type="entry name" value="AMP-dep_synth/lig_dom"/>
</dbReference>